<dbReference type="PANTHER" id="PTHR31658:SF0">
    <property type="entry name" value="CONSERVED OLIGOMERIC GOLGI COMPLEX SUBUNIT 1"/>
    <property type="match status" value="1"/>
</dbReference>
<dbReference type="InterPro" id="IPR033370">
    <property type="entry name" value="COG1"/>
</dbReference>
<dbReference type="EMBL" id="CABPRJ010001430">
    <property type="protein sequence ID" value="VVC36064.1"/>
    <property type="molecule type" value="Genomic_DNA"/>
</dbReference>
<evidence type="ECO:0000256" key="6">
    <source>
        <dbReference type="ARBA" id="ARBA00023034"/>
    </source>
</evidence>
<evidence type="ECO:0000256" key="1">
    <source>
        <dbReference type="ARBA" id="ARBA00004395"/>
    </source>
</evidence>
<dbReference type="AlphaFoldDB" id="A0A5E4MUW5"/>
<comment type="similarity">
    <text evidence="2">Belongs to the COG1 family.</text>
</comment>
<evidence type="ECO:0000313" key="8">
    <source>
        <dbReference type="EMBL" id="VVC36064.1"/>
    </source>
</evidence>
<organism evidence="8 9">
    <name type="scientific">Cinara cedri</name>
    <dbReference type="NCBI Taxonomy" id="506608"/>
    <lineage>
        <taxon>Eukaryota</taxon>
        <taxon>Metazoa</taxon>
        <taxon>Ecdysozoa</taxon>
        <taxon>Arthropoda</taxon>
        <taxon>Hexapoda</taxon>
        <taxon>Insecta</taxon>
        <taxon>Pterygota</taxon>
        <taxon>Neoptera</taxon>
        <taxon>Paraneoptera</taxon>
        <taxon>Hemiptera</taxon>
        <taxon>Sternorrhyncha</taxon>
        <taxon>Aphidomorpha</taxon>
        <taxon>Aphidoidea</taxon>
        <taxon>Aphididae</taxon>
        <taxon>Lachninae</taxon>
        <taxon>Cinara</taxon>
    </lineage>
</organism>
<reference evidence="8 9" key="1">
    <citation type="submission" date="2019-08" db="EMBL/GenBank/DDBJ databases">
        <authorList>
            <person name="Alioto T."/>
            <person name="Alioto T."/>
            <person name="Gomez Garrido J."/>
        </authorList>
    </citation>
    <scope>NUCLEOTIDE SEQUENCE [LARGE SCALE GENOMIC DNA]</scope>
</reference>
<dbReference type="GO" id="GO:0015031">
    <property type="term" value="P:protein transport"/>
    <property type="evidence" value="ECO:0007669"/>
    <property type="project" value="UniProtKB-KW"/>
</dbReference>
<evidence type="ECO:0000256" key="3">
    <source>
        <dbReference type="ARBA" id="ARBA00020978"/>
    </source>
</evidence>
<accession>A0A5E4MUW5</accession>
<dbReference type="OrthoDB" id="46189at2759"/>
<comment type="subcellular location">
    <subcellularLocation>
        <location evidence="1">Golgi apparatus membrane</location>
        <topology evidence="1">Peripheral membrane protein</topology>
    </subcellularLocation>
</comment>
<keyword evidence="4" id="KW-0813">Transport</keyword>
<keyword evidence="7" id="KW-0472">Membrane</keyword>
<evidence type="ECO:0000256" key="4">
    <source>
        <dbReference type="ARBA" id="ARBA00022448"/>
    </source>
</evidence>
<name>A0A5E4MUW5_9HEMI</name>
<dbReference type="GO" id="GO:0000139">
    <property type="term" value="C:Golgi membrane"/>
    <property type="evidence" value="ECO:0007669"/>
    <property type="project" value="UniProtKB-SubCell"/>
</dbReference>
<protein>
    <recommendedName>
        <fullName evidence="3">Conserved oligomeric Golgi complex subunit 1</fullName>
    </recommendedName>
</protein>
<proteinExistence type="inferred from homology"/>
<evidence type="ECO:0000313" key="9">
    <source>
        <dbReference type="Proteomes" id="UP000325440"/>
    </source>
</evidence>
<keyword evidence="9" id="KW-1185">Reference proteome</keyword>
<dbReference type="Pfam" id="PF08700">
    <property type="entry name" value="VPS51_Exo84_N"/>
    <property type="match status" value="1"/>
</dbReference>
<dbReference type="GO" id="GO:0006891">
    <property type="term" value="P:intra-Golgi vesicle-mediated transport"/>
    <property type="evidence" value="ECO:0007669"/>
    <property type="project" value="InterPro"/>
</dbReference>
<dbReference type="GO" id="GO:0017119">
    <property type="term" value="C:Golgi transport complex"/>
    <property type="evidence" value="ECO:0007669"/>
    <property type="project" value="InterPro"/>
</dbReference>
<gene>
    <name evidence="8" type="ORF">CINCED_3A013520</name>
</gene>
<evidence type="ECO:0000256" key="7">
    <source>
        <dbReference type="ARBA" id="ARBA00023136"/>
    </source>
</evidence>
<evidence type="ECO:0000256" key="2">
    <source>
        <dbReference type="ARBA" id="ARBA00006653"/>
    </source>
</evidence>
<sequence>MDTKFPSKKADEFANDLFETCNLTEIEFLQNSLKKDVEKKADQLKSLVSEKYRDLIDAADTISTMAMIVSDIANVTEDILKTNHTNHIATLDSNDNILDKFAAQTKLLIDISEQIWECLNSRNYLTATQLFQFALHIKKSLDEDVVKGLRKGKLFLDRVWSTISHFLTTISDRTRLELSGQISPEKAACCFISLSILEKLDAHALVKEFVILRSNMLQHILTEGSSADKNIENSSNLIINTIYNLYLCFTSKIIYLVIKYYYNILSYSYFTKMRQIIYTYILDYDIYNSGVIYIKIKDILKNGPNVLSLVDLDYSLKFGLAYLPNSVREFKIDCMLYTNELSNEYITNIVTNWLDWAKPFVCTKVTDMLESVKSFSILSYLNHLSTEYPQHWTAISEQIAFESDLWSELYCPLFAQRTKVLLTSHWENVFPIIISDINNALIQSKEPYLQESLFSDTDECLETRSVGCSDETAKLCECVENRILLLVKMLSELISEDEDPWALRQHQGNCCYNFIMRLGKKMIQLVEQEKLNEHGLLLIARFLWHLPVLCPTLKQCLVSLNQLFNFWTSSKEEMHKASIIVWNKWTNVVTTRMFNNLKGNILPITLGEQLSTIPKWEIIDMEVEKENGELVVSKLQVPNQPSFPLQNFIHNTITCLALALPPKFVQEKTIALCIEWILIEYRDNSVLETSLKSRYQIQKLFDLKYINQLFISIENENLSAICSEQISAVENQIDPINLDVLDEYIVKNVKRAVVATKCIFGTMYPSQLPSECSDEANTLMFSTYRFKLFLVTDS</sequence>
<keyword evidence="6" id="KW-0333">Golgi apparatus</keyword>
<dbReference type="PANTHER" id="PTHR31658">
    <property type="entry name" value="CONSERVED OLIGOMERIC GOLGI COMPLEX SUBUNIT 1"/>
    <property type="match status" value="1"/>
</dbReference>
<dbReference type="Proteomes" id="UP000325440">
    <property type="component" value="Unassembled WGS sequence"/>
</dbReference>
<keyword evidence="5" id="KW-0653">Protein transport</keyword>
<evidence type="ECO:0000256" key="5">
    <source>
        <dbReference type="ARBA" id="ARBA00022927"/>
    </source>
</evidence>